<dbReference type="Pfam" id="PF13460">
    <property type="entry name" value="NAD_binding_10"/>
    <property type="match status" value="1"/>
</dbReference>
<feature type="domain" description="NAD(P)-binding" evidence="1">
    <location>
        <begin position="7"/>
        <end position="196"/>
    </location>
</feature>
<sequence length="210" mass="22780">MNIGIIGATGKAGKLITQEALNRGHKVTAIVRNSSKVDTPEVSVVEKDIFDITAEDLAPYEVVVNAFGSFEGEPYVQAGHVLIPALQKIDTKMIVVGGAASLFVDEDKTTRLIDTPEFPDAYKPMAGGMAKLLTQLEQAEGITWTFLSPAAMFDPDGPKTGSYETGKDHLMMNKKGDSYISYPDYAIAVLDEIENPQHVNERFTIVGEAE</sequence>
<protein>
    <recommendedName>
        <fullName evidence="1">NAD(P)-binding domain-containing protein</fullName>
    </recommendedName>
</protein>
<dbReference type="RefSeq" id="WP_120192966.1">
    <property type="nucleotide sequence ID" value="NZ_RAPK01000008.1"/>
</dbReference>
<dbReference type="PANTHER" id="PTHR43355">
    <property type="entry name" value="FLAVIN REDUCTASE (NADPH)"/>
    <property type="match status" value="1"/>
</dbReference>
<dbReference type="CDD" id="cd05244">
    <property type="entry name" value="BVR-B_like_SDR_a"/>
    <property type="match status" value="1"/>
</dbReference>
<dbReference type="Gene3D" id="3.40.50.720">
    <property type="entry name" value="NAD(P)-binding Rossmann-like Domain"/>
    <property type="match status" value="1"/>
</dbReference>
<evidence type="ECO:0000313" key="3">
    <source>
        <dbReference type="Proteomes" id="UP000285120"/>
    </source>
</evidence>
<dbReference type="SUPFAM" id="SSF51735">
    <property type="entry name" value="NAD(P)-binding Rossmann-fold domains"/>
    <property type="match status" value="1"/>
</dbReference>
<dbReference type="InterPro" id="IPR036291">
    <property type="entry name" value="NAD(P)-bd_dom_sf"/>
</dbReference>
<dbReference type="PANTHER" id="PTHR43355:SF2">
    <property type="entry name" value="FLAVIN REDUCTASE (NADPH)"/>
    <property type="match status" value="1"/>
</dbReference>
<dbReference type="InterPro" id="IPR016040">
    <property type="entry name" value="NAD(P)-bd_dom"/>
</dbReference>
<organism evidence="2 3">
    <name type="scientific">Sinobaca qinghaiensis</name>
    <dbReference type="NCBI Taxonomy" id="342944"/>
    <lineage>
        <taxon>Bacteria</taxon>
        <taxon>Bacillati</taxon>
        <taxon>Bacillota</taxon>
        <taxon>Bacilli</taxon>
        <taxon>Bacillales</taxon>
        <taxon>Sporolactobacillaceae</taxon>
        <taxon>Sinobaca</taxon>
    </lineage>
</organism>
<keyword evidence="3" id="KW-1185">Reference proteome</keyword>
<gene>
    <name evidence="2" type="ORF">ATL39_1771</name>
</gene>
<reference evidence="2 3" key="1">
    <citation type="submission" date="2018-09" db="EMBL/GenBank/DDBJ databases">
        <title>Genomic Encyclopedia of Archaeal and Bacterial Type Strains, Phase II (KMG-II): from individual species to whole genera.</title>
        <authorList>
            <person name="Goeker M."/>
        </authorList>
    </citation>
    <scope>NUCLEOTIDE SEQUENCE [LARGE SCALE GENOMIC DNA]</scope>
    <source>
        <strain evidence="2 3">DSM 17008</strain>
    </source>
</reference>
<comment type="caution">
    <text evidence="2">The sequence shown here is derived from an EMBL/GenBank/DDBJ whole genome shotgun (WGS) entry which is preliminary data.</text>
</comment>
<evidence type="ECO:0000259" key="1">
    <source>
        <dbReference type="Pfam" id="PF13460"/>
    </source>
</evidence>
<dbReference type="OrthoDB" id="9785372at2"/>
<dbReference type="GO" id="GO:0016646">
    <property type="term" value="F:oxidoreductase activity, acting on the CH-NH group of donors, NAD or NADP as acceptor"/>
    <property type="evidence" value="ECO:0007669"/>
    <property type="project" value="TreeGrafter"/>
</dbReference>
<dbReference type="Proteomes" id="UP000285120">
    <property type="component" value="Unassembled WGS sequence"/>
</dbReference>
<dbReference type="InterPro" id="IPR051606">
    <property type="entry name" value="Polyketide_Oxido-like"/>
</dbReference>
<proteinExistence type="predicted"/>
<dbReference type="AlphaFoldDB" id="A0A419V528"/>
<dbReference type="EMBL" id="RAPK01000008">
    <property type="protein sequence ID" value="RKD73476.1"/>
    <property type="molecule type" value="Genomic_DNA"/>
</dbReference>
<evidence type="ECO:0000313" key="2">
    <source>
        <dbReference type="EMBL" id="RKD73476.1"/>
    </source>
</evidence>
<name>A0A419V528_9BACL</name>
<accession>A0A419V528</accession>